<evidence type="ECO:0000313" key="5">
    <source>
        <dbReference type="EMBL" id="PJF18762.1"/>
    </source>
</evidence>
<protein>
    <submittedName>
        <fullName evidence="5">Sugar transporter domain-containing protein</fullName>
    </submittedName>
</protein>
<evidence type="ECO:0000259" key="4">
    <source>
        <dbReference type="PROSITE" id="PS50850"/>
    </source>
</evidence>
<dbReference type="SUPFAM" id="SSF103473">
    <property type="entry name" value="MFS general substrate transporter"/>
    <property type="match status" value="1"/>
</dbReference>
<dbReference type="PANTHER" id="PTHR23524:SF1">
    <property type="entry name" value="MRH DOMAIN-CONTAINING PROTEIN-RELATED"/>
    <property type="match status" value="1"/>
</dbReference>
<gene>
    <name evidence="5" type="ORF">PSACC_01430</name>
</gene>
<dbReference type="Gene3D" id="1.20.1250.20">
    <property type="entry name" value="MFS general substrate transporter like domains"/>
    <property type="match status" value="2"/>
</dbReference>
<feature type="domain" description="Major facilitator superfamily (MFS) profile" evidence="4">
    <location>
        <begin position="138"/>
        <end position="574"/>
    </location>
</feature>
<name>A0A2H9TM13_9FUNG</name>
<dbReference type="OrthoDB" id="18110at2759"/>
<feature type="transmembrane region" description="Helical" evidence="3">
    <location>
        <begin position="276"/>
        <end position="299"/>
    </location>
</feature>
<keyword evidence="6" id="KW-1185">Reference proteome</keyword>
<keyword evidence="5" id="KW-0813">Transport</keyword>
<dbReference type="PANTHER" id="PTHR23524">
    <property type="entry name" value="TRANSPORTER, PUTATIVE (AFU_ORTHOLOGUE AFUA_8G04850)-RELATED"/>
    <property type="match status" value="1"/>
</dbReference>
<dbReference type="GO" id="GO:0003723">
    <property type="term" value="F:RNA binding"/>
    <property type="evidence" value="ECO:0007669"/>
    <property type="project" value="InterPro"/>
</dbReference>
<feature type="region of interest" description="Disordered" evidence="2">
    <location>
        <begin position="36"/>
        <end position="55"/>
    </location>
</feature>
<evidence type="ECO:0000256" key="1">
    <source>
        <dbReference type="ARBA" id="ARBA00004141"/>
    </source>
</evidence>
<feature type="transmembrane region" description="Helical" evidence="3">
    <location>
        <begin position="365"/>
        <end position="387"/>
    </location>
</feature>
<accession>A0A2H9TM13</accession>
<evidence type="ECO:0000256" key="3">
    <source>
        <dbReference type="SAM" id="Phobius"/>
    </source>
</evidence>
<keyword evidence="5" id="KW-0762">Sugar transport</keyword>
<feature type="transmembrane region" description="Helical" evidence="3">
    <location>
        <begin position="319"/>
        <end position="345"/>
    </location>
</feature>
<dbReference type="InterPro" id="IPR011701">
    <property type="entry name" value="MFS"/>
</dbReference>
<keyword evidence="3" id="KW-1133">Transmembrane helix</keyword>
<dbReference type="STRING" id="1246581.A0A2H9TM13"/>
<dbReference type="Pfam" id="PF07690">
    <property type="entry name" value="MFS_1"/>
    <property type="match status" value="2"/>
</dbReference>
<dbReference type="Proteomes" id="UP000240830">
    <property type="component" value="Unassembled WGS sequence"/>
</dbReference>
<dbReference type="Gene3D" id="1.10.8.1120">
    <property type="entry name" value="Histone RNA hairpin-binding protein RNA-binding domain"/>
    <property type="match status" value="1"/>
</dbReference>
<dbReference type="InterPro" id="IPR020846">
    <property type="entry name" value="MFS_dom"/>
</dbReference>
<feature type="transmembrane region" description="Helical" evidence="3">
    <location>
        <begin position="138"/>
        <end position="158"/>
    </location>
</feature>
<feature type="transmembrane region" description="Helical" evidence="3">
    <location>
        <begin position="458"/>
        <end position="479"/>
    </location>
</feature>
<dbReference type="EMBL" id="MTSL01000105">
    <property type="protein sequence ID" value="PJF18762.1"/>
    <property type="molecule type" value="Genomic_DNA"/>
</dbReference>
<dbReference type="InterPro" id="IPR036259">
    <property type="entry name" value="MFS_trans_sf"/>
</dbReference>
<comment type="subcellular location">
    <subcellularLocation>
        <location evidence="1">Membrane</location>
        <topology evidence="1">Multi-pass membrane protein</topology>
    </subcellularLocation>
</comment>
<dbReference type="InterPro" id="IPR029344">
    <property type="entry name" value="SLBP_RNA_bind"/>
</dbReference>
<reference evidence="5 6" key="1">
    <citation type="submission" date="2016-10" db="EMBL/GenBank/DDBJ databases">
        <title>The genome of Paramicrosporidium saccamoebae is the missing link in understanding Cryptomycota and Microsporidia evolution.</title>
        <authorList>
            <person name="Quandt C.A."/>
            <person name="Beaudet D."/>
            <person name="Corsaro D."/>
            <person name="Michel R."/>
            <person name="Corradi N."/>
            <person name="James T."/>
        </authorList>
    </citation>
    <scope>NUCLEOTIDE SEQUENCE [LARGE SCALE GENOMIC DNA]</scope>
    <source>
        <strain evidence="5 6">KSL3</strain>
    </source>
</reference>
<dbReference type="Pfam" id="PF15247">
    <property type="entry name" value="SLBP_RNA_bind"/>
    <property type="match status" value="1"/>
</dbReference>
<dbReference type="AlphaFoldDB" id="A0A2H9TM13"/>
<proteinExistence type="predicted"/>
<feature type="transmembrane region" description="Helical" evidence="3">
    <location>
        <begin position="238"/>
        <end position="264"/>
    </location>
</feature>
<organism evidence="5 6">
    <name type="scientific">Paramicrosporidium saccamoebae</name>
    <dbReference type="NCBI Taxonomy" id="1246581"/>
    <lineage>
        <taxon>Eukaryota</taxon>
        <taxon>Fungi</taxon>
        <taxon>Fungi incertae sedis</taxon>
        <taxon>Cryptomycota</taxon>
        <taxon>Cryptomycota incertae sedis</taxon>
        <taxon>Paramicrosporidium</taxon>
    </lineage>
</organism>
<keyword evidence="3" id="KW-0472">Membrane</keyword>
<evidence type="ECO:0000256" key="2">
    <source>
        <dbReference type="SAM" id="MobiDB-lite"/>
    </source>
</evidence>
<comment type="caution">
    <text evidence="5">The sequence shown here is derived from an EMBL/GenBank/DDBJ whole genome shotgun (WGS) entry which is preliminary data.</text>
</comment>
<feature type="transmembrane region" description="Helical" evidence="3">
    <location>
        <begin position="485"/>
        <end position="507"/>
    </location>
</feature>
<dbReference type="PROSITE" id="PS50850">
    <property type="entry name" value="MFS"/>
    <property type="match status" value="1"/>
</dbReference>
<evidence type="ECO:0000313" key="6">
    <source>
        <dbReference type="Proteomes" id="UP000240830"/>
    </source>
</evidence>
<keyword evidence="3" id="KW-0812">Transmembrane</keyword>
<feature type="transmembrane region" description="Helical" evidence="3">
    <location>
        <begin position="550"/>
        <end position="570"/>
    </location>
</feature>
<dbReference type="InterPro" id="IPR038294">
    <property type="entry name" value="SLBP_RNA_bind_sf"/>
</dbReference>
<feature type="transmembrane region" description="Helical" evidence="3">
    <location>
        <begin position="207"/>
        <end position="226"/>
    </location>
</feature>
<sequence>MASFVEDEEICYEPVIEVAAIASQFEYKENVRNAPVGERRRKTERETDEKRLSGRQKQIDYGKNTIGYERYVAKVPINERKRGDPKTPDKHQSHWTGGIWMSKPSFEQVVNVSPLEETNPGGRLAEGKLLRAGVSTGSFLAFLFSAMMAIAGLVFINADQTYIMVDILDYPRSQVGTAAGNLVFYDELLSMLMVSTWGALSDRIARRWIFASGLALMGLATALHPWATSVFPNSISTFFSSLLAFRLLFALGGSASTAMLTAFIGDYSRESSRAKVAGITGFSTGIGALFAALVLSRIPTFFMRDSNLVPGGLKDVPNGGATLIITFAITGALLLLAAIVAALALRPPPDLFDGTHRKLPLTKRIGVGLSAMFHPLIALAYASGFVARADSIALTLFIAPWVDNYLTAQGLCPPRDPQVLTRCQPAKKLASTLMSVAHCAMLLGAPLFGILADRIGPIAAISIPAGCGLFAFSLLSNMSAPNTPMVYFAMGLAGIADIGMIITSMALMAGVSSAPHRGALAGVYSFFGALGIIVTSKVGGWLFDGVKETAAFWVVALASGGVFVAALLCYRRQTADNKGTLSPLTRQNNTVNVGYWPVHHNLGLFWSHLERSVAVAIVHPHSELIHSALGGFKYKACTRQKAAPRRNYEQGRKEKRIHSE</sequence>
<feature type="transmembrane region" description="Helical" evidence="3">
    <location>
        <begin position="429"/>
        <end position="451"/>
    </location>
</feature>
<dbReference type="GO" id="GO:0022857">
    <property type="term" value="F:transmembrane transporter activity"/>
    <property type="evidence" value="ECO:0007669"/>
    <property type="project" value="InterPro"/>
</dbReference>
<feature type="transmembrane region" description="Helical" evidence="3">
    <location>
        <begin position="519"/>
        <end position="538"/>
    </location>
</feature>
<dbReference type="GO" id="GO:0016020">
    <property type="term" value="C:membrane"/>
    <property type="evidence" value="ECO:0007669"/>
    <property type="project" value="UniProtKB-SubCell"/>
</dbReference>